<protein>
    <recommendedName>
        <fullName evidence="3">DUF1642 domain-containing protein</fullName>
    </recommendedName>
</protein>
<dbReference type="InterPro" id="IPR012865">
    <property type="entry name" value="DUF1642"/>
</dbReference>
<dbReference type="EMBL" id="NVYO01000001">
    <property type="protein sequence ID" value="PBQ23411.1"/>
    <property type="molecule type" value="Genomic_DNA"/>
</dbReference>
<sequence>MIKTYHKTTTIKAEHFDGSDKMVEKYKMVDAGTMIGTQHSPELYLEGAGKVVVGDWIATGANGKHWPIPNDIFRKTYAELPVIPKVVADWIELGKSKRVSLDTALLLTLYENKKTDGNELARWIMHGNLATVARAWLDGYQVEAQHDTRTD</sequence>
<dbReference type="RefSeq" id="WP_096109867.1">
    <property type="nucleotide sequence ID" value="NZ_NVYO01000001.1"/>
</dbReference>
<dbReference type="AlphaFoldDB" id="A0A2A3TXC7"/>
<evidence type="ECO:0000313" key="1">
    <source>
        <dbReference type="EMBL" id="PBQ23411.1"/>
    </source>
</evidence>
<organism evidence="1 2">
    <name type="scientific">Levilactobacillus brevis</name>
    <name type="common">Lactobacillus brevis</name>
    <dbReference type="NCBI Taxonomy" id="1580"/>
    <lineage>
        <taxon>Bacteria</taxon>
        <taxon>Bacillati</taxon>
        <taxon>Bacillota</taxon>
        <taxon>Bacilli</taxon>
        <taxon>Lactobacillales</taxon>
        <taxon>Lactobacillaceae</taxon>
        <taxon>Levilactobacillus</taxon>
    </lineage>
</organism>
<dbReference type="Proteomes" id="UP000217918">
    <property type="component" value="Unassembled WGS sequence"/>
</dbReference>
<dbReference type="Pfam" id="PF07852">
    <property type="entry name" value="DUF1642"/>
    <property type="match status" value="1"/>
</dbReference>
<evidence type="ECO:0008006" key="3">
    <source>
        <dbReference type="Google" id="ProtNLM"/>
    </source>
</evidence>
<reference evidence="1 2" key="1">
    <citation type="submission" date="2017-09" db="EMBL/GenBank/DDBJ databases">
        <title>Genome sequence of Lactobacillus brevis D7.</title>
        <authorList>
            <person name="Kwon M.-S."/>
            <person name="Lim S.K."/>
            <person name="Choi H.-J."/>
        </authorList>
    </citation>
    <scope>NUCLEOTIDE SEQUENCE [LARGE SCALE GENOMIC DNA]</scope>
    <source>
        <strain evidence="1 2">D7</strain>
    </source>
</reference>
<name>A0A2A3TXC7_LEVBR</name>
<evidence type="ECO:0000313" key="2">
    <source>
        <dbReference type="Proteomes" id="UP000217918"/>
    </source>
</evidence>
<gene>
    <name evidence="1" type="ORF">CNR29_05085</name>
</gene>
<accession>A0A2A3TXC7</accession>
<proteinExistence type="predicted"/>
<comment type="caution">
    <text evidence="1">The sequence shown here is derived from an EMBL/GenBank/DDBJ whole genome shotgun (WGS) entry which is preliminary data.</text>
</comment>